<dbReference type="PANTHER" id="PTHR13448">
    <property type="entry name" value="TRANSMEMBRANE PROTEIN 214"/>
    <property type="match status" value="1"/>
</dbReference>
<keyword evidence="8 12" id="KW-0472">Membrane</keyword>
<protein>
    <recommendedName>
        <fullName evidence="15">Transmembrane protein</fullName>
    </recommendedName>
</protein>
<dbReference type="GO" id="GO:0005794">
    <property type="term" value="C:Golgi apparatus"/>
    <property type="evidence" value="ECO:0000318"/>
    <property type="project" value="GO_Central"/>
</dbReference>
<evidence type="ECO:0000256" key="1">
    <source>
        <dbReference type="ARBA" id="ARBA00004477"/>
    </source>
</evidence>
<dbReference type="PANTHER" id="PTHR13448:SF0">
    <property type="entry name" value="TRANSMEMBRANE PROTEIN 214"/>
    <property type="match status" value="1"/>
</dbReference>
<comment type="subcellular location">
    <subcellularLocation>
        <location evidence="1">Endoplasmic reticulum membrane</location>
        <topology evidence="1">Multi-pass membrane protein</topology>
    </subcellularLocation>
</comment>
<proteinExistence type="inferred from homology"/>
<evidence type="ECO:0000256" key="12">
    <source>
        <dbReference type="SAM" id="Phobius"/>
    </source>
</evidence>
<dbReference type="GO" id="GO:0005789">
    <property type="term" value="C:endoplasmic reticulum membrane"/>
    <property type="evidence" value="ECO:0007669"/>
    <property type="project" value="UniProtKB-SubCell"/>
</dbReference>
<organism evidence="13 14">
    <name type="scientific">Klebsormidium nitens</name>
    <name type="common">Green alga</name>
    <name type="synonym">Ulothrix nitens</name>
    <dbReference type="NCBI Taxonomy" id="105231"/>
    <lineage>
        <taxon>Eukaryota</taxon>
        <taxon>Viridiplantae</taxon>
        <taxon>Streptophyta</taxon>
        <taxon>Klebsormidiophyceae</taxon>
        <taxon>Klebsormidiales</taxon>
        <taxon>Klebsormidiaceae</taxon>
        <taxon>Klebsormidium</taxon>
    </lineage>
</organism>
<evidence type="ECO:0000256" key="10">
    <source>
        <dbReference type="ARBA" id="ARBA00024938"/>
    </source>
</evidence>
<evidence type="ECO:0000256" key="6">
    <source>
        <dbReference type="ARBA" id="ARBA00022824"/>
    </source>
</evidence>
<feature type="compositionally biased region" description="Low complexity" evidence="11">
    <location>
        <begin position="41"/>
        <end position="51"/>
    </location>
</feature>
<feature type="compositionally biased region" description="Basic residues" evidence="11">
    <location>
        <begin position="107"/>
        <end position="116"/>
    </location>
</feature>
<comment type="similarity">
    <text evidence="2">Belongs to the TMEM214 family.</text>
</comment>
<evidence type="ECO:0000256" key="9">
    <source>
        <dbReference type="ARBA" id="ARBA00023180"/>
    </source>
</evidence>
<dbReference type="Proteomes" id="UP000054558">
    <property type="component" value="Unassembled WGS sequence"/>
</dbReference>
<dbReference type="STRING" id="105231.A0A0U9I6T8"/>
<evidence type="ECO:0000256" key="2">
    <source>
        <dbReference type="ARBA" id="ARBA00007984"/>
    </source>
</evidence>
<feature type="region of interest" description="Disordered" evidence="11">
    <location>
        <begin position="69"/>
        <end position="120"/>
    </location>
</feature>
<sequence length="581" mass="63607">MADSVYGNGSLSSGHQPHHAWQQVTDKKAKRRQEAKEKKSASSTANGSSTAVDSNQGVFAALDALEGRQAATRYEDDEEDRARHTDDSDEEELRKPANGISAEEKKPKQKKDKKPRVTVAEAASKIDPDDLLQFLEGVSDSFASNLEIQLMRCADYFARAFSSVTTASFQWHNILKENSLVKASEIPLSYVPEPVVKVTGDWLAKRPVSALSKFAVLLLKIVLEEDGASSKGGKQAAVAATGKTQVGILIVLAILLRRRPESLHQNFDTLNVGQLTKVPEQFATLQWTLAQIAHGDLAAALWLWARHLLPLAVAKNASPATRDTVLQFVENVILANPKKGKSVLMNAAGRKGQDRLVPPAALDQVTRAAFPVEAARTKATSRFEAIHPLIKELALTGASKSMKPVAAALLPLSVAEASADDNPRLSREAGDLFVWSLSQNVECFKQWEKLHLPHIQASSRLLAHILHQWPRFQSQLPALELSKTLKVLHEKHKAVLDGNFSGTVATTESEQTDVLTATRAAEAHVRALGRKLARFPTCFTFVALTVVTVGVLLAYLPIVETVDKLDMDSLRAEFEKIKFFN</sequence>
<evidence type="ECO:0000256" key="3">
    <source>
        <dbReference type="ARBA" id="ARBA00011720"/>
    </source>
</evidence>
<keyword evidence="6" id="KW-0256">Endoplasmic reticulum</keyword>
<dbReference type="OMA" id="WVHVLLP"/>
<comment type="subunit">
    <text evidence="3">Constitutively interacts with CASP4; required for the localization of procaspase 4 to the ER.</text>
</comment>
<dbReference type="GO" id="GO:0005783">
    <property type="term" value="C:endoplasmic reticulum"/>
    <property type="evidence" value="ECO:0000318"/>
    <property type="project" value="GO_Central"/>
</dbReference>
<dbReference type="OrthoDB" id="10022292at2759"/>
<keyword evidence="4 12" id="KW-0812">Transmembrane</keyword>
<reference evidence="13 14" key="1">
    <citation type="journal article" date="2014" name="Nat. Commun.">
        <title>Klebsormidium flaccidum genome reveals primary factors for plant terrestrial adaptation.</title>
        <authorList>
            <person name="Hori K."/>
            <person name="Maruyama F."/>
            <person name="Fujisawa T."/>
            <person name="Togashi T."/>
            <person name="Yamamoto N."/>
            <person name="Seo M."/>
            <person name="Sato S."/>
            <person name="Yamada T."/>
            <person name="Mori H."/>
            <person name="Tajima N."/>
            <person name="Moriyama T."/>
            <person name="Ikeuchi M."/>
            <person name="Watanabe M."/>
            <person name="Wada H."/>
            <person name="Kobayashi K."/>
            <person name="Saito M."/>
            <person name="Masuda T."/>
            <person name="Sasaki-Sekimoto Y."/>
            <person name="Mashiguchi K."/>
            <person name="Awai K."/>
            <person name="Shimojima M."/>
            <person name="Masuda S."/>
            <person name="Iwai M."/>
            <person name="Nobusawa T."/>
            <person name="Narise T."/>
            <person name="Kondo S."/>
            <person name="Saito H."/>
            <person name="Sato R."/>
            <person name="Murakawa M."/>
            <person name="Ihara Y."/>
            <person name="Oshima-Yamada Y."/>
            <person name="Ohtaka K."/>
            <person name="Satoh M."/>
            <person name="Sonobe K."/>
            <person name="Ishii M."/>
            <person name="Ohtani R."/>
            <person name="Kanamori-Sato M."/>
            <person name="Honoki R."/>
            <person name="Miyazaki D."/>
            <person name="Mochizuki H."/>
            <person name="Umetsu J."/>
            <person name="Higashi K."/>
            <person name="Shibata D."/>
            <person name="Kamiya Y."/>
            <person name="Sato N."/>
            <person name="Nakamura Y."/>
            <person name="Tabata S."/>
            <person name="Ida S."/>
            <person name="Kurokawa K."/>
            <person name="Ohta H."/>
        </authorList>
    </citation>
    <scope>NUCLEOTIDE SEQUENCE [LARGE SCALE GENOMIC DNA]</scope>
    <source>
        <strain evidence="13 14">NIES-2285</strain>
    </source>
</reference>
<evidence type="ECO:0000256" key="5">
    <source>
        <dbReference type="ARBA" id="ARBA00022703"/>
    </source>
</evidence>
<keyword evidence="14" id="KW-1185">Reference proteome</keyword>
<dbReference type="EMBL" id="DF237017">
    <property type="protein sequence ID" value="GAQ81002.1"/>
    <property type="molecule type" value="Genomic_DNA"/>
</dbReference>
<keyword evidence="7 12" id="KW-1133">Transmembrane helix</keyword>
<evidence type="ECO:0000256" key="11">
    <source>
        <dbReference type="SAM" id="MobiDB-lite"/>
    </source>
</evidence>
<evidence type="ECO:0008006" key="15">
    <source>
        <dbReference type="Google" id="ProtNLM"/>
    </source>
</evidence>
<feature type="region of interest" description="Disordered" evidence="11">
    <location>
        <begin position="1"/>
        <end position="55"/>
    </location>
</feature>
<name>A0A0U9I6T8_KLENI</name>
<evidence type="ECO:0000313" key="14">
    <source>
        <dbReference type="Proteomes" id="UP000054558"/>
    </source>
</evidence>
<keyword evidence="5" id="KW-0053">Apoptosis</keyword>
<dbReference type="AlphaFoldDB" id="A0A0U9I6T8"/>
<feature type="transmembrane region" description="Helical" evidence="12">
    <location>
        <begin position="538"/>
        <end position="558"/>
    </location>
</feature>
<keyword evidence="9" id="KW-0325">Glycoprotein</keyword>
<dbReference type="Pfam" id="PF10151">
    <property type="entry name" value="TMEM214"/>
    <property type="match status" value="1"/>
</dbReference>
<comment type="function">
    <text evidence="10">Critical mediator, in cooperation with CASP4, of endoplasmic reticulum-stress induced apoptosis. Required or the activation of CASP4 following endoplasmic reticulum stress.</text>
</comment>
<dbReference type="InterPro" id="IPR019308">
    <property type="entry name" value="TMEM214"/>
</dbReference>
<evidence type="ECO:0000256" key="4">
    <source>
        <dbReference type="ARBA" id="ARBA00022692"/>
    </source>
</evidence>
<evidence type="ECO:0000313" key="13">
    <source>
        <dbReference type="EMBL" id="GAQ81002.1"/>
    </source>
</evidence>
<evidence type="ECO:0000256" key="7">
    <source>
        <dbReference type="ARBA" id="ARBA00022989"/>
    </source>
</evidence>
<evidence type="ECO:0000256" key="8">
    <source>
        <dbReference type="ARBA" id="ARBA00023136"/>
    </source>
</evidence>
<gene>
    <name evidence="13" type="ORF">KFL_000680180</name>
</gene>
<accession>A0A0U9I6T8</accession>